<protein>
    <recommendedName>
        <fullName evidence="3">Beta-casein</fullName>
    </recommendedName>
</protein>
<keyword evidence="2" id="KW-1185">Reference proteome</keyword>
<evidence type="ECO:0008006" key="3">
    <source>
        <dbReference type="Google" id="ProtNLM"/>
    </source>
</evidence>
<gene>
    <name evidence="1" type="ORF">AKO1_015591</name>
</gene>
<comment type="caution">
    <text evidence="1">The sequence shown here is derived from an EMBL/GenBank/DDBJ whole genome shotgun (WGS) entry which is preliminary data.</text>
</comment>
<evidence type="ECO:0000313" key="2">
    <source>
        <dbReference type="Proteomes" id="UP001431209"/>
    </source>
</evidence>
<name>A0AAW2ZHF3_9EUKA</name>
<reference evidence="1 2" key="1">
    <citation type="submission" date="2024-03" db="EMBL/GenBank/DDBJ databases">
        <title>The Acrasis kona genome and developmental transcriptomes reveal deep origins of eukaryotic multicellular pathways.</title>
        <authorList>
            <person name="Sheikh S."/>
            <person name="Fu C.-J."/>
            <person name="Brown M.W."/>
            <person name="Baldauf S.L."/>
        </authorList>
    </citation>
    <scope>NUCLEOTIDE SEQUENCE [LARGE SCALE GENOMIC DNA]</scope>
    <source>
        <strain evidence="1 2">ATCC MYA-3509</strain>
    </source>
</reference>
<sequence>MISSDSHHRQIISPIPVYPHGHNFNNFATAPPIDIQQELEEARTPTAPPISQLSEVFSPLIQPVESAPPITEIEKESAPPIEQLHQLEPQHLYHVPFPQPKVDFICSEPKMNPEFLEANNKLFFY</sequence>
<proteinExistence type="predicted"/>
<dbReference type="EMBL" id="JAOPGA020001438">
    <property type="protein sequence ID" value="KAL0488423.1"/>
    <property type="molecule type" value="Genomic_DNA"/>
</dbReference>
<organism evidence="1 2">
    <name type="scientific">Acrasis kona</name>
    <dbReference type="NCBI Taxonomy" id="1008807"/>
    <lineage>
        <taxon>Eukaryota</taxon>
        <taxon>Discoba</taxon>
        <taxon>Heterolobosea</taxon>
        <taxon>Tetramitia</taxon>
        <taxon>Eutetramitia</taxon>
        <taxon>Acrasidae</taxon>
        <taxon>Acrasis</taxon>
    </lineage>
</organism>
<dbReference type="AlphaFoldDB" id="A0AAW2ZHF3"/>
<evidence type="ECO:0000313" key="1">
    <source>
        <dbReference type="EMBL" id="KAL0488423.1"/>
    </source>
</evidence>
<accession>A0AAW2ZHF3</accession>
<dbReference type="Proteomes" id="UP001431209">
    <property type="component" value="Unassembled WGS sequence"/>
</dbReference>